<feature type="compositionally biased region" description="Low complexity" evidence="1">
    <location>
        <begin position="16"/>
        <end position="37"/>
    </location>
</feature>
<dbReference type="EMBL" id="JARYMX010000004">
    <property type="protein sequence ID" value="KAJ9552001.1"/>
    <property type="molecule type" value="Genomic_DNA"/>
</dbReference>
<evidence type="ECO:0000313" key="2">
    <source>
        <dbReference type="EMBL" id="KAJ9552001.1"/>
    </source>
</evidence>
<name>A0AA38TDF8_9ASTR</name>
<evidence type="ECO:0000256" key="1">
    <source>
        <dbReference type="SAM" id="MobiDB-lite"/>
    </source>
</evidence>
<comment type="caution">
    <text evidence="2">The sequence shown here is derived from an EMBL/GenBank/DDBJ whole genome shotgun (WGS) entry which is preliminary data.</text>
</comment>
<accession>A0AA38TDF8</accession>
<reference evidence="2" key="1">
    <citation type="submission" date="2023-03" db="EMBL/GenBank/DDBJ databases">
        <title>Chromosome-scale reference genome and RAD-based genetic map of yellow starthistle (Centaurea solstitialis) reveal putative structural variation and QTLs associated with invader traits.</title>
        <authorList>
            <person name="Reatini B."/>
            <person name="Cang F.A."/>
            <person name="Jiang Q."/>
            <person name="Mckibben M.T.W."/>
            <person name="Barker M.S."/>
            <person name="Rieseberg L.H."/>
            <person name="Dlugosch K.M."/>
        </authorList>
    </citation>
    <scope>NUCLEOTIDE SEQUENCE</scope>
    <source>
        <strain evidence="2">CAN-66</strain>
        <tissue evidence="2">Leaf</tissue>
    </source>
</reference>
<gene>
    <name evidence="2" type="ORF">OSB04_016046</name>
</gene>
<proteinExistence type="predicted"/>
<evidence type="ECO:0000313" key="3">
    <source>
        <dbReference type="Proteomes" id="UP001172457"/>
    </source>
</evidence>
<feature type="compositionally biased region" description="Basic and acidic residues" evidence="1">
    <location>
        <begin position="467"/>
        <end position="484"/>
    </location>
</feature>
<dbReference type="AlphaFoldDB" id="A0AA38TDF8"/>
<feature type="region of interest" description="Disordered" evidence="1">
    <location>
        <begin position="434"/>
        <end position="505"/>
    </location>
</feature>
<feature type="compositionally biased region" description="Basic and acidic residues" evidence="1">
    <location>
        <begin position="440"/>
        <end position="460"/>
    </location>
</feature>
<keyword evidence="3" id="KW-1185">Reference proteome</keyword>
<feature type="region of interest" description="Disordered" evidence="1">
    <location>
        <begin position="1"/>
        <end position="51"/>
    </location>
</feature>
<sequence length="505" mass="56350">MEWSVSTRKNKKAGKSVIRSVHGSRSSSSTSDFSGGKSRPKSGLRHYDGALKQGPRYTQLQALSYSGDFSDRLSAPDSGFAAGRKRIEPAGSLAWVQGEGSQRSDRKFVFFILPSAILSNLSPSLKGGKKMEPNPRSFIYDMAKIEEPNLRLPKSLLKPGSDPTDDLTYLKIFEEDGRRSQHLAEAVAAGAQADRKVYRIRNKDVRDETTIMSDPNAIGKYTGLMCLMIGVLLMFYSQLVRCLGKDHEVILNIHRVSKATIGLLADSESNLHQHSYLDLVGTVEEVRAAEELILDEILKGYDSLVFPVILMPPTVHHQRMRIPFEKVPPLIGEYGGNLLRMEIVSASWIAIDLKCPPEGSPNPNWEQFADIYGPRPNVIKAMLEIQAAISEPWDVVEALEKIRQEFEEIVIVDETENKEAGVIEKGKQLKAEECGGSGTVKEKQEKADDGETEKETKEKDEADDELKDERREDVEAASEHKESGESETEEESDKRTDIVTLDLFR</sequence>
<dbReference type="Proteomes" id="UP001172457">
    <property type="component" value="Chromosome 4"/>
</dbReference>
<protein>
    <submittedName>
        <fullName evidence="2">Uncharacterized protein</fullName>
    </submittedName>
</protein>
<organism evidence="2 3">
    <name type="scientific">Centaurea solstitialis</name>
    <name type="common">yellow star-thistle</name>
    <dbReference type="NCBI Taxonomy" id="347529"/>
    <lineage>
        <taxon>Eukaryota</taxon>
        <taxon>Viridiplantae</taxon>
        <taxon>Streptophyta</taxon>
        <taxon>Embryophyta</taxon>
        <taxon>Tracheophyta</taxon>
        <taxon>Spermatophyta</taxon>
        <taxon>Magnoliopsida</taxon>
        <taxon>eudicotyledons</taxon>
        <taxon>Gunneridae</taxon>
        <taxon>Pentapetalae</taxon>
        <taxon>asterids</taxon>
        <taxon>campanulids</taxon>
        <taxon>Asterales</taxon>
        <taxon>Asteraceae</taxon>
        <taxon>Carduoideae</taxon>
        <taxon>Cardueae</taxon>
        <taxon>Centaureinae</taxon>
        <taxon>Centaurea</taxon>
    </lineage>
</organism>